<dbReference type="SUPFAM" id="SSF53955">
    <property type="entry name" value="Lysozyme-like"/>
    <property type="match status" value="1"/>
</dbReference>
<evidence type="ECO:0000256" key="1">
    <source>
        <dbReference type="SAM" id="SignalP"/>
    </source>
</evidence>
<dbReference type="InterPro" id="IPR036366">
    <property type="entry name" value="PGBDSf"/>
</dbReference>
<keyword evidence="1" id="KW-0732">Signal</keyword>
<dbReference type="RefSeq" id="WP_376868675.1">
    <property type="nucleotide sequence ID" value="NZ_JBHRUV010000012.1"/>
</dbReference>
<dbReference type="InterPro" id="IPR002477">
    <property type="entry name" value="Peptidoglycan-bd-like"/>
</dbReference>
<feature type="domain" description="Peptidoglycan binding-like" evidence="2">
    <location>
        <begin position="367"/>
        <end position="421"/>
    </location>
</feature>
<dbReference type="Gene3D" id="1.10.8.350">
    <property type="entry name" value="Bacterial muramidase"/>
    <property type="match status" value="1"/>
</dbReference>
<dbReference type="NCBIfam" id="TIGR02283">
    <property type="entry name" value="MltB_2"/>
    <property type="match status" value="1"/>
</dbReference>
<gene>
    <name evidence="4" type="ORF">ACFOEX_01890</name>
</gene>
<dbReference type="InterPro" id="IPR036365">
    <property type="entry name" value="PGBD-like_sf"/>
</dbReference>
<dbReference type="InterPro" id="IPR011970">
    <property type="entry name" value="MltB_2"/>
</dbReference>
<organism evidence="4 5">
    <name type="scientific">Camelimonas abortus</name>
    <dbReference type="NCBI Taxonomy" id="1017184"/>
    <lineage>
        <taxon>Bacteria</taxon>
        <taxon>Pseudomonadati</taxon>
        <taxon>Pseudomonadota</taxon>
        <taxon>Alphaproteobacteria</taxon>
        <taxon>Hyphomicrobiales</taxon>
        <taxon>Chelatococcaceae</taxon>
        <taxon>Camelimonas</taxon>
    </lineage>
</organism>
<sequence length="426" mass="44705">MKTCRGRAAPLAAGLALAWLAALAPAAPTAAPPAASAPQAPPAEAAAFAAFLAGLRGEALAMGVSAATWRRETAGLTPDLSLPGLARGGETPSHAGQREFSATPARYLAEQAIAAAAARGRRLKARYAAELAAIERRFGVPGEVALAVFGRESGYGADTGRHDALRALATQAWAGRRREAYRREFLHALKMLDDGVVSRSAMKSSWAGAMGLPQILPSQFYRYGQDLDGDGRADIFGSVPDALATIAAHLRGEGWRPGGRWAHETAVPAGFDCTLADPDAPRPWREWRALGLRAVNGPPPEPEERLALILPAGAYGPGFLIGDSYFALKAYNYSDLYVLYVGHLADRIAGGGPFATPWGRVVQPSAAQIAAVQRALARLGLYADRIDGFAGMKTRLAVGRFQKARGLKTDCWPGPGTLAAIAAAAP</sequence>
<feature type="signal peptide" evidence="1">
    <location>
        <begin position="1"/>
        <end position="26"/>
    </location>
</feature>
<dbReference type="Proteomes" id="UP001595536">
    <property type="component" value="Unassembled WGS sequence"/>
</dbReference>
<evidence type="ECO:0000259" key="2">
    <source>
        <dbReference type="Pfam" id="PF01471"/>
    </source>
</evidence>
<dbReference type="Gene3D" id="1.10.101.10">
    <property type="entry name" value="PGBD-like superfamily/PGBD"/>
    <property type="match status" value="1"/>
</dbReference>
<dbReference type="EMBL" id="JBHRUV010000012">
    <property type="protein sequence ID" value="MFC3265111.1"/>
    <property type="molecule type" value="Genomic_DNA"/>
</dbReference>
<dbReference type="InterPro" id="IPR043426">
    <property type="entry name" value="MltB-like"/>
</dbReference>
<proteinExistence type="predicted"/>
<comment type="caution">
    <text evidence="4">The sequence shown here is derived from an EMBL/GenBank/DDBJ whole genome shotgun (WGS) entry which is preliminary data.</text>
</comment>
<dbReference type="SUPFAM" id="SSF47090">
    <property type="entry name" value="PGBD-like"/>
    <property type="match status" value="1"/>
</dbReference>
<accession>A0ABV7LCI4</accession>
<dbReference type="InterPro" id="IPR031304">
    <property type="entry name" value="SLT_2"/>
</dbReference>
<keyword evidence="5" id="KW-1185">Reference proteome</keyword>
<feature type="domain" description="Transglycosylase SLT" evidence="3">
    <location>
        <begin position="48"/>
        <end position="346"/>
    </location>
</feature>
<reference evidence="5" key="1">
    <citation type="journal article" date="2019" name="Int. J. Syst. Evol. Microbiol.">
        <title>The Global Catalogue of Microorganisms (GCM) 10K type strain sequencing project: providing services to taxonomists for standard genome sequencing and annotation.</title>
        <authorList>
            <consortium name="The Broad Institute Genomics Platform"/>
            <consortium name="The Broad Institute Genome Sequencing Center for Infectious Disease"/>
            <person name="Wu L."/>
            <person name="Ma J."/>
        </authorList>
    </citation>
    <scope>NUCLEOTIDE SEQUENCE [LARGE SCALE GENOMIC DNA]</scope>
    <source>
        <strain evidence="5">CCM 7941</strain>
    </source>
</reference>
<dbReference type="PANTHER" id="PTHR30163:SF8">
    <property type="entry name" value="LYTIC MUREIN TRANSGLYCOSYLASE"/>
    <property type="match status" value="1"/>
</dbReference>
<dbReference type="Gene3D" id="1.10.530.10">
    <property type="match status" value="1"/>
</dbReference>
<evidence type="ECO:0000313" key="4">
    <source>
        <dbReference type="EMBL" id="MFC3265111.1"/>
    </source>
</evidence>
<feature type="chain" id="PRO_5045573204" evidence="1">
    <location>
        <begin position="27"/>
        <end position="426"/>
    </location>
</feature>
<dbReference type="Pfam" id="PF13406">
    <property type="entry name" value="SLT_2"/>
    <property type="match status" value="1"/>
</dbReference>
<dbReference type="Pfam" id="PF01471">
    <property type="entry name" value="PG_binding_1"/>
    <property type="match status" value="1"/>
</dbReference>
<evidence type="ECO:0000313" key="5">
    <source>
        <dbReference type="Proteomes" id="UP001595536"/>
    </source>
</evidence>
<dbReference type="PANTHER" id="PTHR30163">
    <property type="entry name" value="MEMBRANE-BOUND LYTIC MUREIN TRANSGLYCOSYLASE B"/>
    <property type="match status" value="1"/>
</dbReference>
<protein>
    <submittedName>
        <fullName evidence="4">Lytic murein transglycosylase</fullName>
    </submittedName>
</protein>
<evidence type="ECO:0000259" key="3">
    <source>
        <dbReference type="Pfam" id="PF13406"/>
    </source>
</evidence>
<name>A0ABV7LCI4_9HYPH</name>
<dbReference type="InterPro" id="IPR023346">
    <property type="entry name" value="Lysozyme-like_dom_sf"/>
</dbReference>